<dbReference type="InterPro" id="IPR049452">
    <property type="entry name" value="Anoctamin_TM"/>
</dbReference>
<evidence type="ECO:0000313" key="3">
    <source>
        <dbReference type="EMBL" id="EGR29411.1"/>
    </source>
</evidence>
<keyword evidence="1" id="KW-0812">Transmembrane</keyword>
<dbReference type="eggNOG" id="ENOG502SEJF">
    <property type="taxonomic scope" value="Eukaryota"/>
</dbReference>
<dbReference type="GO" id="GO:0005227">
    <property type="term" value="F:calcium-activated cation channel activity"/>
    <property type="evidence" value="ECO:0007669"/>
    <property type="project" value="InterPro"/>
</dbReference>
<protein>
    <recommendedName>
        <fullName evidence="2">Anoctamin transmembrane domain-containing protein</fullName>
    </recommendedName>
</protein>
<keyword evidence="1" id="KW-0472">Membrane</keyword>
<accession>G0QZE2</accession>
<gene>
    <name evidence="3" type="ORF">IMG5_156040</name>
</gene>
<dbReference type="PANTHER" id="PTHR13018:SF83">
    <property type="entry name" value="RRM DOMAIN-CONTAINING PROTEIN"/>
    <property type="match status" value="1"/>
</dbReference>
<dbReference type="InParanoid" id="G0QZE2"/>
<dbReference type="RefSeq" id="XP_004030647.1">
    <property type="nucleotide sequence ID" value="XM_004030599.1"/>
</dbReference>
<keyword evidence="4" id="KW-1185">Reference proteome</keyword>
<dbReference type="Proteomes" id="UP000008983">
    <property type="component" value="Unassembled WGS sequence"/>
</dbReference>
<dbReference type="InterPro" id="IPR045122">
    <property type="entry name" value="Csc1-like"/>
</dbReference>
<organism evidence="3 4">
    <name type="scientific">Ichthyophthirius multifiliis</name>
    <name type="common">White spot disease agent</name>
    <name type="synonym">Ich</name>
    <dbReference type="NCBI Taxonomy" id="5932"/>
    <lineage>
        <taxon>Eukaryota</taxon>
        <taxon>Sar</taxon>
        <taxon>Alveolata</taxon>
        <taxon>Ciliophora</taxon>
        <taxon>Intramacronucleata</taxon>
        <taxon>Oligohymenophorea</taxon>
        <taxon>Hymenostomatida</taxon>
        <taxon>Ophryoglenina</taxon>
        <taxon>Ichthyophthirius</taxon>
    </lineage>
</organism>
<reference evidence="3 4" key="1">
    <citation type="submission" date="2011-07" db="EMBL/GenBank/DDBJ databases">
        <authorList>
            <person name="Coyne R."/>
            <person name="Brami D."/>
            <person name="Johnson J."/>
            <person name="Hostetler J."/>
            <person name="Hannick L."/>
            <person name="Clark T."/>
            <person name="Cassidy-Hanley D."/>
            <person name="Inman J."/>
        </authorList>
    </citation>
    <scope>NUCLEOTIDE SEQUENCE [LARGE SCALE GENOMIC DNA]</scope>
    <source>
        <strain evidence="3 4">G5</strain>
    </source>
</reference>
<feature type="transmembrane region" description="Helical" evidence="1">
    <location>
        <begin position="80"/>
        <end position="107"/>
    </location>
</feature>
<feature type="domain" description="Anoctamin transmembrane" evidence="2">
    <location>
        <begin position="36"/>
        <end position="164"/>
    </location>
</feature>
<dbReference type="GO" id="GO:0005886">
    <property type="term" value="C:plasma membrane"/>
    <property type="evidence" value="ECO:0007669"/>
    <property type="project" value="TreeGrafter"/>
</dbReference>
<proteinExistence type="predicted"/>
<dbReference type="Pfam" id="PF04547">
    <property type="entry name" value="Anoctamin"/>
    <property type="match status" value="1"/>
</dbReference>
<dbReference type="OrthoDB" id="197892at2759"/>
<dbReference type="GeneID" id="14905513"/>
<keyword evidence="1" id="KW-1133">Transmembrane helix</keyword>
<dbReference type="PANTHER" id="PTHR13018">
    <property type="entry name" value="PROBABLE MEMBRANE PROTEIN DUF221-RELATED"/>
    <property type="match status" value="1"/>
</dbReference>
<dbReference type="AlphaFoldDB" id="G0QZE2"/>
<feature type="transmembrane region" description="Helical" evidence="1">
    <location>
        <begin position="44"/>
        <end position="65"/>
    </location>
</feature>
<evidence type="ECO:0000259" key="2">
    <source>
        <dbReference type="Pfam" id="PF04547"/>
    </source>
</evidence>
<feature type="transmembrane region" description="Helical" evidence="1">
    <location>
        <begin position="127"/>
        <end position="147"/>
    </location>
</feature>
<evidence type="ECO:0000256" key="1">
    <source>
        <dbReference type="SAM" id="Phobius"/>
    </source>
</evidence>
<name>G0QZE2_ICHMU</name>
<evidence type="ECO:0000313" key="4">
    <source>
        <dbReference type="Proteomes" id="UP000008983"/>
    </source>
</evidence>
<dbReference type="EMBL" id="GL984145">
    <property type="protein sequence ID" value="EGR29411.1"/>
    <property type="molecule type" value="Genomic_DNA"/>
</dbReference>
<sequence length="211" mass="24030">MAQIKKYPLIYHGNKLIVQQAPYPTDVFWENLKLTEKQRKKKNIMGIFITIIVLSVCFMAIYGLILKQKAISEKETEDQIIVQFIGILISIIITILNGVLQNILVYVSKLEGHPTMTSFNTSLAKKITVASFCNTSLVTFLVVIVILDDKKSKFMKIFGEGGLAENQNYVFISNIIAPLITQLIDIEGIKKKFLRKIELKSKIYLFQLNLN</sequence>